<sequence>MHHEDGEAPTLYKPYRVDLLHEKAQRTIQTLLFERMRHTARPIQTVLCMMNCMQLLNGRLLAMAGLLTVLGVGCAKRTLAPNRTNTTTQPAFAKGADISWLPQMEATGYTFYNEQGVSQDCFQILKDHGMNSIRLRTWVNPSNDPQSGHCSRDETVAMAVRAQQAGMRVMIDFHYSDSWADPSKQIKPAAWQTHDFPMLLTDVYDYTRDVMTALKAKGITPEWVQVGNETPGGMLLPEGSTAHWNQLAQLINKGYDAIKAVSPQSKVILHVDQGNNRPRFRAWFDSATVHKARYDVIGLSYYPYWLDGSPDYTLSINDLGDNLTDLATRYNKEVMVVEVGGEDTEVQNTYDMLVAVQQKVKAVPNRKGLGVLYWEPQGARSWSKYGLSAWGNDGKPTKALAAFRVE</sequence>
<comment type="similarity">
    <text evidence="2 6">Belongs to the glycosyl hydrolase 53 family.</text>
</comment>
<dbReference type="Gene3D" id="3.20.20.80">
    <property type="entry name" value="Glycosidases"/>
    <property type="match status" value="1"/>
</dbReference>
<evidence type="ECO:0000256" key="1">
    <source>
        <dbReference type="ARBA" id="ARBA00001695"/>
    </source>
</evidence>
<dbReference type="AlphaFoldDB" id="I0KGL3"/>
<gene>
    <name evidence="7" type="ORF">FAES_5267</name>
</gene>
<dbReference type="EC" id="3.2.1.89" evidence="3 6"/>
<dbReference type="SUPFAM" id="SSF51445">
    <property type="entry name" value="(Trans)glycosidases"/>
    <property type="match status" value="1"/>
</dbReference>
<name>I0KGL3_9BACT</name>
<comment type="catalytic activity">
    <reaction evidence="1 6">
        <text>The enzyme specifically hydrolyzes (1-&gt;4)-beta-D-galactosidic linkages in type I arabinogalactans.</text>
        <dbReference type="EC" id="3.2.1.89"/>
    </reaction>
</comment>
<dbReference type="eggNOG" id="COG3867">
    <property type="taxonomic scope" value="Bacteria"/>
</dbReference>
<reference evidence="7 8" key="1">
    <citation type="journal article" date="2012" name="J. Bacteriol.">
        <title>Genome Sequence of Fibrella aestuarina BUZ 2T, a Filamentous Marine Bacterium.</title>
        <authorList>
            <person name="Filippini M."/>
            <person name="Qi W."/>
            <person name="Blom J."/>
            <person name="Goesmann A."/>
            <person name="Smits T.H."/>
            <person name="Bagheri H.C."/>
        </authorList>
    </citation>
    <scope>NUCLEOTIDE SEQUENCE [LARGE SCALE GENOMIC DNA]</scope>
    <source>
        <strain evidence="8">BUZ 2T</strain>
    </source>
</reference>
<keyword evidence="4 6" id="KW-0378">Hydrolase</keyword>
<dbReference type="KEGG" id="fae:FAES_5267"/>
<dbReference type="PANTHER" id="PTHR34983:SF1">
    <property type="entry name" value="ARABINOGALACTAN ENDO-BETA-1,4-GALACTANASE A"/>
    <property type="match status" value="1"/>
</dbReference>
<dbReference type="Proteomes" id="UP000011058">
    <property type="component" value="Chromosome"/>
</dbReference>
<dbReference type="Pfam" id="PF07745">
    <property type="entry name" value="Glyco_hydro_53"/>
    <property type="match status" value="1"/>
</dbReference>
<dbReference type="STRING" id="1166018.FAES_5267"/>
<dbReference type="GO" id="GO:0031218">
    <property type="term" value="F:arabinogalactan endo-1,4-beta-galactosidase activity"/>
    <property type="evidence" value="ECO:0007669"/>
    <property type="project" value="UniProtKB-EC"/>
</dbReference>
<dbReference type="InterPro" id="IPR011683">
    <property type="entry name" value="Glyco_hydro_53"/>
</dbReference>
<dbReference type="GO" id="GO:0045490">
    <property type="term" value="P:pectin catabolic process"/>
    <property type="evidence" value="ECO:0007669"/>
    <property type="project" value="TreeGrafter"/>
</dbReference>
<protein>
    <recommendedName>
        <fullName evidence="3 6">Arabinogalactan endo-beta-1,4-galactanase</fullName>
        <ecNumber evidence="3 6">3.2.1.89</ecNumber>
    </recommendedName>
</protein>
<accession>I0KGL3</accession>
<evidence type="ECO:0000313" key="8">
    <source>
        <dbReference type="Proteomes" id="UP000011058"/>
    </source>
</evidence>
<dbReference type="PATRIC" id="fig|1166018.3.peg.2242"/>
<evidence type="ECO:0000256" key="3">
    <source>
        <dbReference type="ARBA" id="ARBA00012556"/>
    </source>
</evidence>
<evidence type="ECO:0000256" key="2">
    <source>
        <dbReference type="ARBA" id="ARBA00010687"/>
    </source>
</evidence>
<dbReference type="InterPro" id="IPR017853">
    <property type="entry name" value="GH"/>
</dbReference>
<evidence type="ECO:0000256" key="5">
    <source>
        <dbReference type="ARBA" id="ARBA00023295"/>
    </source>
</evidence>
<dbReference type="PANTHER" id="PTHR34983">
    <property type="entry name" value="ARABINOGALACTAN ENDO-BETA-1,4-GALACTANASE A"/>
    <property type="match status" value="1"/>
</dbReference>
<dbReference type="GO" id="GO:0015926">
    <property type="term" value="F:glucosidase activity"/>
    <property type="evidence" value="ECO:0007669"/>
    <property type="project" value="InterPro"/>
</dbReference>
<proteinExistence type="inferred from homology"/>
<evidence type="ECO:0000256" key="4">
    <source>
        <dbReference type="ARBA" id="ARBA00022801"/>
    </source>
</evidence>
<evidence type="ECO:0000256" key="6">
    <source>
        <dbReference type="RuleBase" id="RU361192"/>
    </source>
</evidence>
<keyword evidence="8" id="KW-1185">Reference proteome</keyword>
<keyword evidence="5 6" id="KW-0326">Glycosidase</keyword>
<dbReference type="EMBL" id="HE796683">
    <property type="protein sequence ID" value="CCH03266.1"/>
    <property type="molecule type" value="Genomic_DNA"/>
</dbReference>
<evidence type="ECO:0000313" key="7">
    <source>
        <dbReference type="EMBL" id="CCH03266.1"/>
    </source>
</evidence>
<dbReference type="HOGENOM" id="CLU_011259_2_3_10"/>
<organism evidence="7 8">
    <name type="scientific">Fibrella aestuarina BUZ 2</name>
    <dbReference type="NCBI Taxonomy" id="1166018"/>
    <lineage>
        <taxon>Bacteria</taxon>
        <taxon>Pseudomonadati</taxon>
        <taxon>Bacteroidota</taxon>
        <taxon>Cytophagia</taxon>
        <taxon>Cytophagales</taxon>
        <taxon>Spirosomataceae</taxon>
        <taxon>Fibrella</taxon>
    </lineage>
</organism>